<evidence type="ECO:0000313" key="3">
    <source>
        <dbReference type="Proteomes" id="UP000725002"/>
    </source>
</evidence>
<accession>A0A940IJ34</accession>
<feature type="domain" description="Putative carbohydrate metabolism" evidence="1">
    <location>
        <begin position="467"/>
        <end position="642"/>
    </location>
</feature>
<reference evidence="2" key="1">
    <citation type="submission" date="2020-10" db="EMBL/GenBank/DDBJ databases">
        <authorList>
            <person name="Gilroy R."/>
        </authorList>
    </citation>
    <scope>NUCLEOTIDE SEQUENCE</scope>
    <source>
        <strain evidence="2">G3-8215</strain>
    </source>
</reference>
<reference evidence="2" key="2">
    <citation type="journal article" date="2021" name="PeerJ">
        <title>Extensive microbial diversity within the chicken gut microbiome revealed by metagenomics and culture.</title>
        <authorList>
            <person name="Gilroy R."/>
            <person name="Ravi A."/>
            <person name="Getino M."/>
            <person name="Pursley I."/>
            <person name="Horton D.L."/>
            <person name="Alikhan N.F."/>
            <person name="Baker D."/>
            <person name="Gharbi K."/>
            <person name="Hall N."/>
            <person name="Watson M."/>
            <person name="Adriaenssens E.M."/>
            <person name="Foster-Nyarko E."/>
            <person name="Jarju S."/>
            <person name="Secka A."/>
            <person name="Antonio M."/>
            <person name="Oren A."/>
            <person name="Chaudhuri R.R."/>
            <person name="La Ragione R."/>
            <person name="Hildebrand F."/>
            <person name="Pallen M.J."/>
        </authorList>
    </citation>
    <scope>NUCLEOTIDE SEQUENCE</scope>
    <source>
        <strain evidence="2">G3-8215</strain>
    </source>
</reference>
<sequence>MRRFLTMIMAVSAIFTLYSCQEKTPAEELDGPTVEWASNPEFKTLDFDGVDDELDINLKISAPAGIKSFVVKIDSKPLNNGEGLLDGFKLTELDLVNPAEETAFIVTMILGDGKTVADATEISLDLSALVPLIAGLTDEDSNHSFTLNIADSNGKSVEKTCTFHRVGVETPEYAAPTMIWEGNEDFAPIELQEEMNVNITVSAPAGIKSFHVDVVSETLSPIIQAINNGSTDMDLIGNADLAAALAGLTGGTLPTGDALLNQTEVNFNLSTLVPLILEFNPASGTDHSFTLTLTDNADQELSKTCTFHYTGVAASLTVDESSVNLWDNTVKLNVSGGATSVAYREKGTESWNPVTPDGNGEYIVAPVWNEGKNDAGLTVYTVEEGTGIFAGKTYEFQLDGETVADAELTTATGDVIPNGDMSGWTMKDGDLPYPNAEGESFWDSGNNSFAKLCQQDPEGVAYLKANMVLGSVFAPGNMYTGDFVMSGFSGTASFGKVYAWTARPFALKVSYKANVGTIDQVGDSDPDGDSYKDSKDITRIYAVVVDWTKQHGVTSGLGTPTGMWDPATAASLDEGAIIGYASLNITESKAEFTDVEIPFVWYDTAAKPAEGNYSIVISCATSNRGDYLTGCSTNELWVDDFEWVY</sequence>
<dbReference type="Gene3D" id="2.60.120.890">
    <property type="entry name" value="BT2081, beta-jelly-roll domain"/>
    <property type="match status" value="1"/>
</dbReference>
<evidence type="ECO:0000313" key="2">
    <source>
        <dbReference type="EMBL" id="MBO8483953.1"/>
    </source>
</evidence>
<dbReference type="PROSITE" id="PS51257">
    <property type="entry name" value="PROKAR_LIPOPROTEIN"/>
    <property type="match status" value="1"/>
</dbReference>
<dbReference type="EMBL" id="JADILV010000049">
    <property type="protein sequence ID" value="MBO8483953.1"/>
    <property type="molecule type" value="Genomic_DNA"/>
</dbReference>
<proteinExistence type="predicted"/>
<protein>
    <submittedName>
        <fullName evidence="2">PCMD domain-containing protein</fullName>
    </submittedName>
</protein>
<dbReference type="InterPro" id="IPR025112">
    <property type="entry name" value="PCMD"/>
</dbReference>
<organism evidence="2 3">
    <name type="scientific">Candidatus Cryptobacteroides avicola</name>
    <dbReference type="NCBI Taxonomy" id="2840757"/>
    <lineage>
        <taxon>Bacteria</taxon>
        <taxon>Pseudomonadati</taxon>
        <taxon>Bacteroidota</taxon>
        <taxon>Bacteroidia</taxon>
        <taxon>Bacteroidales</taxon>
        <taxon>Candidatus Cryptobacteroides</taxon>
    </lineage>
</organism>
<dbReference type="Proteomes" id="UP000725002">
    <property type="component" value="Unassembled WGS sequence"/>
</dbReference>
<comment type="caution">
    <text evidence="2">The sequence shown here is derived from an EMBL/GenBank/DDBJ whole genome shotgun (WGS) entry which is preliminary data.</text>
</comment>
<dbReference type="Pfam" id="PF13201">
    <property type="entry name" value="PCMD"/>
    <property type="match status" value="1"/>
</dbReference>
<dbReference type="AlphaFoldDB" id="A0A940IJ34"/>
<dbReference type="InterPro" id="IPR038653">
    <property type="entry name" value="Put_CMD_sf"/>
</dbReference>
<evidence type="ECO:0000259" key="1">
    <source>
        <dbReference type="Pfam" id="PF13201"/>
    </source>
</evidence>
<name>A0A940IJ34_9BACT</name>
<gene>
    <name evidence="2" type="ORF">IAB75_07565</name>
</gene>